<dbReference type="STRING" id="765698.Mesci_2854"/>
<name>E8TAV5_MESCW</name>
<reference evidence="3" key="1">
    <citation type="submission" date="2011-01" db="EMBL/GenBank/DDBJ databases">
        <title>Complete sequence of chromosome of Mesorhizobium ciceri bv. biserrulae WSM1271.</title>
        <authorList>
            <person name="Lucas S."/>
            <person name="Copeland A."/>
            <person name="Lapidus A."/>
            <person name="Cheng J.-F."/>
            <person name="Goodwin L."/>
            <person name="Pitluck S."/>
            <person name="Teshima H."/>
            <person name="Detter J.C."/>
            <person name="Han C."/>
            <person name="Tapia R."/>
            <person name="Land M."/>
            <person name="Hauser L."/>
            <person name="Kyrpides N."/>
            <person name="Ivanova N."/>
            <person name="Nandasena K."/>
            <person name="Reeve W.G."/>
            <person name="Howieson J.G."/>
            <person name="O'Hara G."/>
            <person name="Tiwari R.P."/>
            <person name="Woyke T."/>
        </authorList>
    </citation>
    <scope>NUCLEOTIDE SEQUENCE [LARGE SCALE GENOMIC DNA]</scope>
    <source>
        <strain evidence="3">HAMBI 2942 / LMG 23838 / WSM1271</strain>
    </source>
</reference>
<feature type="transmembrane region" description="Helical" evidence="1">
    <location>
        <begin position="56"/>
        <end position="77"/>
    </location>
</feature>
<sequence length="404" mass="46002">MIDWRRGGWTGSINRWVRLEVKELLRDNVVARRSRYGPLHRILRTFFAVSSFGRFVTLYLLLDVAVVIGEFAIAHFAPNWIPDWTASGPPPQPDVKAIILNVSSYLITAQVGVLGVISLALALVTLIAQRENSSTDVKLYYHESLAFEVVASCVALLAVMCAQLLWPLQFSLHRFGFGTNFQAFKLVLLGAHSAWLLVNLAGLAHFIATTFNFVQQSAREKLRERYTVNFVQPLEMKARLRQQLYALATQELLGSDQANDQPSATFGFDFGGPHISEINTKFERRMALYDVRMIWVRWVLRRWVVRCSRAAVSQPSLRTSPTTWGRWILARWSTYRNGGAKALPKPRVRPTGYQGPILWFTPHIDEPLNGSVSWCRRRGGVALNRLELWVLRRAFCFRGVNDES</sequence>
<keyword evidence="1" id="KW-0812">Transmembrane</keyword>
<evidence type="ECO:0000256" key="1">
    <source>
        <dbReference type="SAM" id="Phobius"/>
    </source>
</evidence>
<protein>
    <submittedName>
        <fullName evidence="2">Uncharacterized protein</fullName>
    </submittedName>
</protein>
<dbReference type="HOGENOM" id="CLU_681155_0_0_5"/>
<proteinExistence type="predicted"/>
<evidence type="ECO:0000313" key="3">
    <source>
        <dbReference type="Proteomes" id="UP000007471"/>
    </source>
</evidence>
<feature type="transmembrane region" description="Helical" evidence="1">
    <location>
        <begin position="97"/>
        <end position="124"/>
    </location>
</feature>
<accession>E8TAV5</accession>
<dbReference type="OrthoDB" id="8456635at2"/>
<dbReference type="KEGG" id="mci:Mesci_2854"/>
<dbReference type="Proteomes" id="UP000007471">
    <property type="component" value="Chromosome"/>
</dbReference>
<feature type="transmembrane region" description="Helical" evidence="1">
    <location>
        <begin position="145"/>
        <end position="166"/>
    </location>
</feature>
<gene>
    <name evidence="2" type="ordered locus">Mesci_2854</name>
</gene>
<organism evidence="2 3">
    <name type="scientific">Mesorhizobium ciceri biovar biserrulae (strain HAMBI 2942 / LMG 23838 / WSM1271)</name>
    <dbReference type="NCBI Taxonomy" id="765698"/>
    <lineage>
        <taxon>Bacteria</taxon>
        <taxon>Pseudomonadati</taxon>
        <taxon>Pseudomonadota</taxon>
        <taxon>Alphaproteobacteria</taxon>
        <taxon>Hyphomicrobiales</taxon>
        <taxon>Phyllobacteriaceae</taxon>
        <taxon>Mesorhizobium</taxon>
    </lineage>
</organism>
<evidence type="ECO:0000313" key="2">
    <source>
        <dbReference type="EMBL" id="ADV11985.1"/>
    </source>
</evidence>
<keyword evidence="1" id="KW-0472">Membrane</keyword>
<keyword evidence="1" id="KW-1133">Transmembrane helix</keyword>
<feature type="transmembrane region" description="Helical" evidence="1">
    <location>
        <begin position="186"/>
        <end position="214"/>
    </location>
</feature>
<dbReference type="AlphaFoldDB" id="E8TAV5"/>
<dbReference type="PATRIC" id="fig|765698.3.peg.3335"/>
<dbReference type="EMBL" id="CP002447">
    <property type="protein sequence ID" value="ADV11985.1"/>
    <property type="molecule type" value="Genomic_DNA"/>
</dbReference>